<gene>
    <name evidence="5" type="ORF">D0Y96_04285</name>
</gene>
<dbReference type="InterPro" id="IPR050559">
    <property type="entry name" value="P-Pant_transferase_sf"/>
</dbReference>
<comment type="caution">
    <text evidence="5">The sequence shown here is derived from an EMBL/GenBank/DDBJ whole genome shotgun (WGS) entry which is preliminary data.</text>
</comment>
<proteinExistence type="inferred from homology"/>
<dbReference type="PANTHER" id="PTHR12215:SF10">
    <property type="entry name" value="L-AMINOADIPATE-SEMIALDEHYDE DEHYDROGENASE-PHOSPHOPANTETHEINYL TRANSFERASE"/>
    <property type="match status" value="1"/>
</dbReference>
<protein>
    <submittedName>
        <fullName evidence="5">Phosphopantetheinyl transferase</fullName>
    </submittedName>
</protein>
<dbReference type="Gene3D" id="3.90.470.20">
    <property type="entry name" value="4'-phosphopantetheinyl transferase domain"/>
    <property type="match status" value="2"/>
</dbReference>
<evidence type="ECO:0000256" key="3">
    <source>
        <dbReference type="SAM" id="MobiDB-lite"/>
    </source>
</evidence>
<sequence>MCASHRLRHAPRLSKQPHPSPQRERRMSKPDSSFHVLSWPKTLAGEGHEAASRQHAASFRPAPHLAADQVHVWTLKDYPADIAACASLLSREELDRASRFRFPHLFDRFVADHGRLRLLLGAYLETDPRSLVFAVNAFGKPRLEKPHCHLRFNMSHSLAVTMVAVCLDAEIGIDVEAVRPVTEWVSIASSHFSAIENEALAALPEEESIPAFFRCWTRKESFIKAKGTGLSLPLHSFSVSTAPGAPPALLHCDWDTHEGPRWSLSHLEPEPGYVGSLALERKGWSTLYFAWPESEVTL</sequence>
<dbReference type="AlphaFoldDB" id="A0A372IR15"/>
<dbReference type="InterPro" id="IPR037143">
    <property type="entry name" value="4-PPantetheinyl_Trfase_dom_sf"/>
</dbReference>
<dbReference type="SUPFAM" id="SSF56214">
    <property type="entry name" value="4'-phosphopantetheinyl transferase"/>
    <property type="match status" value="2"/>
</dbReference>
<reference evidence="5 6" key="1">
    <citation type="submission" date="2018-08" db="EMBL/GenBank/DDBJ databases">
        <title>Acidipila sp. 4G-K13, an acidobacterium isolated from forest soil.</title>
        <authorList>
            <person name="Gao Z.-H."/>
            <person name="Qiu L.-H."/>
        </authorList>
    </citation>
    <scope>NUCLEOTIDE SEQUENCE [LARGE SCALE GENOMIC DNA]</scope>
    <source>
        <strain evidence="5 6">4G-K13</strain>
    </source>
</reference>
<dbReference type="Pfam" id="PF01648">
    <property type="entry name" value="ACPS"/>
    <property type="match status" value="1"/>
</dbReference>
<feature type="compositionally biased region" description="Basic residues" evidence="3">
    <location>
        <begin position="1"/>
        <end position="12"/>
    </location>
</feature>
<evidence type="ECO:0000256" key="2">
    <source>
        <dbReference type="ARBA" id="ARBA00022679"/>
    </source>
</evidence>
<dbReference type="GO" id="GO:0000287">
    <property type="term" value="F:magnesium ion binding"/>
    <property type="evidence" value="ECO:0007669"/>
    <property type="project" value="InterPro"/>
</dbReference>
<comment type="similarity">
    <text evidence="1">Belongs to the P-Pant transferase superfamily. Gsp/Sfp/HetI/AcpT family.</text>
</comment>
<dbReference type="GO" id="GO:0019878">
    <property type="term" value="P:lysine biosynthetic process via aminoadipic acid"/>
    <property type="evidence" value="ECO:0007669"/>
    <property type="project" value="TreeGrafter"/>
</dbReference>
<dbReference type="Proteomes" id="UP000264702">
    <property type="component" value="Unassembled WGS sequence"/>
</dbReference>
<feature type="domain" description="4'-phosphopantetheinyl transferase" evidence="4">
    <location>
        <begin position="171"/>
        <end position="272"/>
    </location>
</feature>
<evidence type="ECO:0000256" key="1">
    <source>
        <dbReference type="ARBA" id="ARBA00010990"/>
    </source>
</evidence>
<evidence type="ECO:0000259" key="4">
    <source>
        <dbReference type="Pfam" id="PF01648"/>
    </source>
</evidence>
<keyword evidence="2 5" id="KW-0808">Transferase</keyword>
<dbReference type="GO" id="GO:0008897">
    <property type="term" value="F:holo-[acyl-carrier-protein] synthase activity"/>
    <property type="evidence" value="ECO:0007669"/>
    <property type="project" value="InterPro"/>
</dbReference>
<accession>A0A372IR15</accession>
<dbReference type="GO" id="GO:0005829">
    <property type="term" value="C:cytosol"/>
    <property type="evidence" value="ECO:0007669"/>
    <property type="project" value="TreeGrafter"/>
</dbReference>
<name>A0A372IR15_9BACT</name>
<evidence type="ECO:0000313" key="5">
    <source>
        <dbReference type="EMBL" id="RFU17387.1"/>
    </source>
</evidence>
<dbReference type="InterPro" id="IPR008278">
    <property type="entry name" value="4-PPantetheinyl_Trfase_dom"/>
</dbReference>
<feature type="region of interest" description="Disordered" evidence="3">
    <location>
        <begin position="1"/>
        <end position="33"/>
    </location>
</feature>
<evidence type="ECO:0000313" key="6">
    <source>
        <dbReference type="Proteomes" id="UP000264702"/>
    </source>
</evidence>
<organism evidence="5 6">
    <name type="scientific">Paracidobacterium acidisoli</name>
    <dbReference type="NCBI Taxonomy" id="2303751"/>
    <lineage>
        <taxon>Bacteria</taxon>
        <taxon>Pseudomonadati</taxon>
        <taxon>Acidobacteriota</taxon>
        <taxon>Terriglobia</taxon>
        <taxon>Terriglobales</taxon>
        <taxon>Acidobacteriaceae</taxon>
        <taxon>Paracidobacterium</taxon>
    </lineage>
</organism>
<dbReference type="PANTHER" id="PTHR12215">
    <property type="entry name" value="PHOSPHOPANTETHEINE TRANSFERASE"/>
    <property type="match status" value="1"/>
</dbReference>
<keyword evidence="6" id="KW-1185">Reference proteome</keyword>
<dbReference type="EMBL" id="QVQT01000002">
    <property type="protein sequence ID" value="RFU17387.1"/>
    <property type="molecule type" value="Genomic_DNA"/>
</dbReference>